<sequence>MFRRTRIGHQTPIIRHRLTLWLSIMLQLQAPTSQWQWALRHDETIASLILTITNRACSLALRISNSGSVPSSCAYDGRGPFRSSYMDYAWYLRVSHQRTTTLKQGTCPSPSALSSPTPHSSSPALPASKQDQPVASKSQVQASCSPVAAPPAPKPRQAVASKSQVQAPCSPAAALSTSKSHPVHTAPSEASTPLPRKKQKKPTYGIRSGGS</sequence>
<dbReference type="OrthoDB" id="10592156at2759"/>
<evidence type="ECO:0000256" key="1">
    <source>
        <dbReference type="SAM" id="MobiDB-lite"/>
    </source>
</evidence>
<dbReference type="GeneID" id="64690584"/>
<gene>
    <name evidence="3" type="ORF">F5147DRAFT_156247</name>
</gene>
<feature type="compositionally biased region" description="Low complexity" evidence="1">
    <location>
        <begin position="108"/>
        <end position="128"/>
    </location>
</feature>
<protein>
    <submittedName>
        <fullName evidence="3">Uncharacterized protein</fullName>
    </submittedName>
</protein>
<proteinExistence type="predicted"/>
<feature type="signal peptide" evidence="2">
    <location>
        <begin position="1"/>
        <end position="34"/>
    </location>
</feature>
<feature type="chain" id="PRO_5040494359" evidence="2">
    <location>
        <begin position="35"/>
        <end position="211"/>
    </location>
</feature>
<organism evidence="3 4">
    <name type="scientific">Suillus discolor</name>
    <dbReference type="NCBI Taxonomy" id="1912936"/>
    <lineage>
        <taxon>Eukaryota</taxon>
        <taxon>Fungi</taxon>
        <taxon>Dikarya</taxon>
        <taxon>Basidiomycota</taxon>
        <taxon>Agaricomycotina</taxon>
        <taxon>Agaricomycetes</taxon>
        <taxon>Agaricomycetidae</taxon>
        <taxon>Boletales</taxon>
        <taxon>Suillineae</taxon>
        <taxon>Suillaceae</taxon>
        <taxon>Suillus</taxon>
    </lineage>
</organism>
<name>A0A9P7F775_9AGAM</name>
<keyword evidence="2" id="KW-0732">Signal</keyword>
<evidence type="ECO:0000256" key="2">
    <source>
        <dbReference type="SAM" id="SignalP"/>
    </source>
</evidence>
<evidence type="ECO:0000313" key="3">
    <source>
        <dbReference type="EMBL" id="KAG2109377.1"/>
    </source>
</evidence>
<feature type="region of interest" description="Disordered" evidence="1">
    <location>
        <begin position="102"/>
        <end position="211"/>
    </location>
</feature>
<accession>A0A9P7F775</accession>
<dbReference type="EMBL" id="JABBWM010000024">
    <property type="protein sequence ID" value="KAG2109377.1"/>
    <property type="molecule type" value="Genomic_DNA"/>
</dbReference>
<keyword evidence="4" id="KW-1185">Reference proteome</keyword>
<dbReference type="Proteomes" id="UP000823399">
    <property type="component" value="Unassembled WGS sequence"/>
</dbReference>
<reference evidence="3" key="1">
    <citation type="journal article" date="2020" name="New Phytol.">
        <title>Comparative genomics reveals dynamic genome evolution in host specialist ectomycorrhizal fungi.</title>
        <authorList>
            <person name="Lofgren L.A."/>
            <person name="Nguyen N.H."/>
            <person name="Vilgalys R."/>
            <person name="Ruytinx J."/>
            <person name="Liao H.L."/>
            <person name="Branco S."/>
            <person name="Kuo A."/>
            <person name="LaButti K."/>
            <person name="Lipzen A."/>
            <person name="Andreopoulos W."/>
            <person name="Pangilinan J."/>
            <person name="Riley R."/>
            <person name="Hundley H."/>
            <person name="Na H."/>
            <person name="Barry K."/>
            <person name="Grigoriev I.V."/>
            <person name="Stajich J.E."/>
            <person name="Kennedy P.G."/>
        </authorList>
    </citation>
    <scope>NUCLEOTIDE SEQUENCE</scope>
    <source>
        <strain evidence="3">FC423</strain>
    </source>
</reference>
<feature type="compositionally biased region" description="Polar residues" evidence="1">
    <location>
        <begin position="129"/>
        <end position="144"/>
    </location>
</feature>
<comment type="caution">
    <text evidence="3">The sequence shown here is derived from an EMBL/GenBank/DDBJ whole genome shotgun (WGS) entry which is preliminary data.</text>
</comment>
<dbReference type="RefSeq" id="XP_041293459.1">
    <property type="nucleotide sequence ID" value="XM_041428325.1"/>
</dbReference>
<dbReference type="AlphaFoldDB" id="A0A9P7F775"/>
<evidence type="ECO:0000313" key="4">
    <source>
        <dbReference type="Proteomes" id="UP000823399"/>
    </source>
</evidence>